<keyword evidence="7 9" id="KW-0234">DNA repair</keyword>
<dbReference type="Pfam" id="PF02463">
    <property type="entry name" value="SMC_N"/>
    <property type="match status" value="1"/>
</dbReference>
<dbReference type="EMBL" id="VLKG01000001">
    <property type="protein sequence ID" value="TWH77404.1"/>
    <property type="molecule type" value="Genomic_DNA"/>
</dbReference>
<keyword evidence="10" id="KW-0175">Coiled coil</keyword>
<dbReference type="Proteomes" id="UP000319627">
    <property type="component" value="Unassembled WGS sequence"/>
</dbReference>
<dbReference type="GO" id="GO:0006281">
    <property type="term" value="P:DNA repair"/>
    <property type="evidence" value="ECO:0007669"/>
    <property type="project" value="UniProtKB-KW"/>
</dbReference>
<dbReference type="FunFam" id="3.40.50.300:FF:000356">
    <property type="entry name" value="DNA repair protein RecN"/>
    <property type="match status" value="1"/>
</dbReference>
<evidence type="ECO:0000259" key="11">
    <source>
        <dbReference type="Pfam" id="PF02463"/>
    </source>
</evidence>
<protein>
    <recommendedName>
        <fullName evidence="3 9">DNA repair protein RecN</fullName>
    </recommendedName>
    <alternativeName>
        <fullName evidence="8 9">Recombination protein N</fullName>
    </alternativeName>
</protein>
<keyword evidence="5 9" id="KW-0227">DNA damage</keyword>
<evidence type="ECO:0000256" key="5">
    <source>
        <dbReference type="ARBA" id="ARBA00022763"/>
    </source>
</evidence>
<evidence type="ECO:0000256" key="3">
    <source>
        <dbReference type="ARBA" id="ARBA00021315"/>
    </source>
</evidence>
<dbReference type="GO" id="GO:0009432">
    <property type="term" value="P:SOS response"/>
    <property type="evidence" value="ECO:0007669"/>
    <property type="project" value="TreeGrafter"/>
</dbReference>
<evidence type="ECO:0000256" key="6">
    <source>
        <dbReference type="ARBA" id="ARBA00022840"/>
    </source>
</evidence>
<keyword evidence="13" id="KW-1185">Reference proteome</keyword>
<evidence type="ECO:0000313" key="13">
    <source>
        <dbReference type="Proteomes" id="UP000319627"/>
    </source>
</evidence>
<evidence type="ECO:0000256" key="7">
    <source>
        <dbReference type="ARBA" id="ARBA00023204"/>
    </source>
</evidence>
<dbReference type="NCBIfam" id="NF008121">
    <property type="entry name" value="PRK10869.1"/>
    <property type="match status" value="1"/>
</dbReference>
<dbReference type="AlphaFoldDB" id="A0A562J3I4"/>
<dbReference type="OrthoDB" id="9806954at2"/>
<gene>
    <name evidence="12" type="ORF">LX59_00321</name>
</gene>
<keyword evidence="6" id="KW-0067">ATP-binding</keyword>
<dbReference type="GO" id="GO:0005524">
    <property type="term" value="F:ATP binding"/>
    <property type="evidence" value="ECO:0007669"/>
    <property type="project" value="UniProtKB-KW"/>
</dbReference>
<accession>A0A562J3I4</accession>
<evidence type="ECO:0000313" key="12">
    <source>
        <dbReference type="EMBL" id="TWH77404.1"/>
    </source>
</evidence>
<dbReference type="InterPro" id="IPR004604">
    <property type="entry name" value="DNA_recomb/repair_RecN"/>
</dbReference>
<keyword evidence="4" id="KW-0547">Nucleotide-binding</keyword>
<evidence type="ECO:0000256" key="8">
    <source>
        <dbReference type="ARBA" id="ARBA00033408"/>
    </source>
</evidence>
<evidence type="ECO:0000256" key="9">
    <source>
        <dbReference type="PIRNR" id="PIRNR003128"/>
    </source>
</evidence>
<dbReference type="SUPFAM" id="SSF52540">
    <property type="entry name" value="P-loop containing nucleoside triphosphate hydrolases"/>
    <property type="match status" value="1"/>
</dbReference>
<feature type="coiled-coil region" evidence="10">
    <location>
        <begin position="142"/>
        <end position="220"/>
    </location>
</feature>
<proteinExistence type="inferred from homology"/>
<feature type="domain" description="RecF/RecN/SMC N-terminal" evidence="11">
    <location>
        <begin position="2"/>
        <end position="513"/>
    </location>
</feature>
<dbReference type="InterPro" id="IPR003395">
    <property type="entry name" value="RecF/RecN/SMC_N"/>
</dbReference>
<evidence type="ECO:0000256" key="10">
    <source>
        <dbReference type="SAM" id="Coils"/>
    </source>
</evidence>
<dbReference type="PANTHER" id="PTHR11059:SF0">
    <property type="entry name" value="DNA REPAIR PROTEIN RECN"/>
    <property type="match status" value="1"/>
</dbReference>
<evidence type="ECO:0000256" key="1">
    <source>
        <dbReference type="ARBA" id="ARBA00003618"/>
    </source>
</evidence>
<dbReference type="NCBIfam" id="TIGR00634">
    <property type="entry name" value="recN"/>
    <property type="match status" value="1"/>
</dbReference>
<comment type="function">
    <text evidence="1 9">May be involved in recombinational repair of damaged DNA.</text>
</comment>
<dbReference type="CDD" id="cd03241">
    <property type="entry name" value="ABC_RecN"/>
    <property type="match status" value="2"/>
</dbReference>
<dbReference type="PIRSF" id="PIRSF003128">
    <property type="entry name" value="RecN"/>
    <property type="match status" value="1"/>
</dbReference>
<organism evidence="12 13">
    <name type="scientific">Azomonas agilis</name>
    <dbReference type="NCBI Taxonomy" id="116849"/>
    <lineage>
        <taxon>Bacteria</taxon>
        <taxon>Pseudomonadati</taxon>
        <taxon>Pseudomonadota</taxon>
        <taxon>Gammaproteobacteria</taxon>
        <taxon>Pseudomonadales</taxon>
        <taxon>Pseudomonadaceae</taxon>
        <taxon>Azomonas</taxon>
    </lineage>
</organism>
<dbReference type="GO" id="GO:0006310">
    <property type="term" value="P:DNA recombination"/>
    <property type="evidence" value="ECO:0007669"/>
    <property type="project" value="InterPro"/>
</dbReference>
<comment type="caution">
    <text evidence="12">The sequence shown here is derived from an EMBL/GenBank/DDBJ whole genome shotgun (WGS) entry which is preliminary data.</text>
</comment>
<dbReference type="InterPro" id="IPR027417">
    <property type="entry name" value="P-loop_NTPase"/>
</dbReference>
<dbReference type="FunFam" id="3.40.50.300:FF:000319">
    <property type="entry name" value="DNA repair protein RecN"/>
    <property type="match status" value="1"/>
</dbReference>
<comment type="similarity">
    <text evidence="2 9">Belongs to the RecN family.</text>
</comment>
<dbReference type="Gene3D" id="3.40.50.300">
    <property type="entry name" value="P-loop containing nucleotide triphosphate hydrolases"/>
    <property type="match status" value="2"/>
</dbReference>
<dbReference type="GO" id="GO:0043590">
    <property type="term" value="C:bacterial nucleoid"/>
    <property type="evidence" value="ECO:0007669"/>
    <property type="project" value="TreeGrafter"/>
</dbReference>
<evidence type="ECO:0000256" key="2">
    <source>
        <dbReference type="ARBA" id="ARBA00009441"/>
    </source>
</evidence>
<reference evidence="12 13" key="1">
    <citation type="submission" date="2019-07" db="EMBL/GenBank/DDBJ databases">
        <title>Genomic Encyclopedia of Type Strains, Phase I: the one thousand microbial genomes (KMG-I) project.</title>
        <authorList>
            <person name="Kyrpides N."/>
        </authorList>
    </citation>
    <scope>NUCLEOTIDE SEQUENCE [LARGE SCALE GENOMIC DNA]</scope>
    <source>
        <strain evidence="12 13">DSM 375</strain>
    </source>
</reference>
<evidence type="ECO:0000256" key="4">
    <source>
        <dbReference type="ARBA" id="ARBA00022741"/>
    </source>
</evidence>
<name>A0A562J3I4_9GAMM</name>
<sequence length="561" mass="62642">MLVQLVIRHYATIEHLDLDLRPGMTVITGETGAGKSIMVDALGLALGDRADSSAVRPGAERAEILAHFSLDDLPEARQWLQERDLDQEDVCLLRRIVTTEGRSRAYINGSLCSLNDLKTLGAYLVDIHSQHEHQSLLRAETHRRLLDEYAQAQSLAQQVQQLAQHWSQTRRALEQHQQQQAQRQAQQELLEYQHEELEQLGLVENEVPQLEQEHRQLAEAEALLSNCRYVLDLCSEGKSGTIQAALNSSLNRLTGCNSRPKALEEAIQLLSSAQIQVAEAVNELQHFIDHFNSDPQHQQQLEQRLNTLYRLARKHRIQPEALLEHQQQLHHTLTQLQEESAHCGHLEQHMDQLAQEYRQQAEHLSHIRRQAATQLEAIISREIQGLGMPKGRFKIELEPQSTTIPQPHGLEQINFLVSANPGQPVRPLAKVASGGELSRISLAIQVITAQTSGIPTLIFDEVDVGIGGPTAAVIGQLLRQLGNRGQVLSVTHAAQVAAHGHQHLLVHKADNGQETHTQISELSSTQRVEELARMMSGLQRTEESYAHARALLEDAVGQSGD</sequence>
<dbReference type="RefSeq" id="WP_144570071.1">
    <property type="nucleotide sequence ID" value="NZ_VLKG01000001.1"/>
</dbReference>
<dbReference type="PANTHER" id="PTHR11059">
    <property type="entry name" value="DNA REPAIR PROTEIN RECN"/>
    <property type="match status" value="1"/>
</dbReference>